<dbReference type="InterPro" id="IPR019749">
    <property type="entry name" value="Band_41_domain"/>
</dbReference>
<evidence type="ECO:0000256" key="1">
    <source>
        <dbReference type="ARBA" id="ARBA00004120"/>
    </source>
</evidence>
<dbReference type="SUPFAM" id="SSF47031">
    <property type="entry name" value="Second domain of FERM"/>
    <property type="match status" value="1"/>
</dbReference>
<sequence length="1087" mass="123437">MLLELAGREALRPAAAICMEKSGCSPFPMCWAKEYDRYLASSKIMAAAYLDPNLNHTPNSSTKTHLGTGVERSPGAMERVLKVFHYFESNSEPTTWASIIRHGDATDVRGIIQKIVDSHKVKHVACYGFRLSHLRSEEVHWLHLDMGVSNVREKYELAHPPEEWKYELRIRYLPKGFLNQFTEDKPTLNFFYQQVKSDYMLEIADQVDQDIALKLGCLEIRRSYWEMRGNALEKKSNYEVLEKDVGLKRFFPRSLLDSVKAKTLRKLIQQTFRQFANLNREESILKFFEILSPVYRFDKECFKCALGSSWIISVELAIGPEEGISYLTDKGCNPTHLADFNQVQTIQYSNSEDKDRKGMLQLKIAGAPEPLTVTAPSLTIAENMADLIDGYCRLVNGATQSFIIRPQKGEALFLVMDEMKYVKCYFYTWNVVLKHFLLYGSCFTARDYEIQRERIELGRCIGEGQFGDVHQGVYLSPENPALAVAIKTCKNCTSDSVREKFLQEALTMRQFDHPHIVKLIGVITENPVWIIMELCTLGELRSFLQVRKYNLDLASLILYAYQLSTALAYLESKRFVHRDIAARNVLVSSNDCVKLGDFGLSRYMEDSTYYKASKGKLPIKWMAPESINFRRFTSASDVWMFGVCMWEILMHGVKPFQGVKNNDVIGRIENGERLPMPPNCPPTLYSLMTKCWAYDPSRRPRFTELKAQLSTILEEEKVQQEERMRMESRRQVTVSWDSGGSDEAPPKPSRPGYPSPRSSEGFYPSPQHMVQTNHYQVSGYPGSHGVTAVAGSIYPAQASLLDQTDSWNHRPQEISMWQPNVEDSAALDLRGIGQVLPAHLMEERLIRQQQEMEEDQRWLEKEERFLKPDVRLSRGSIDREDGSLQGPVSSCLSFHQPHSLLPDPAAPPKKPPRPGAPGHLGSLASLSSPGDSYNEGVKLQPQEISPPPTANLDRSNDRVYENVTGLVKAVIEMSSKIQPAPPEEYVPMVKEVGLALRTLLATVDETIPVLPASTHREIEMAQKLLNSDLGELINKMKLAQQYVMTSLQQEYKKQMLTAAHALAVDAKNLLDVIDQARLRMLGQTRPH</sequence>
<keyword evidence="12" id="KW-0418">Kinase</keyword>
<dbReference type="FunFam" id="1.20.120.330:FF:000001">
    <property type="entry name" value="focal adhesion kinase 1 isoform X1"/>
    <property type="match status" value="1"/>
</dbReference>
<dbReference type="InterPro" id="IPR000719">
    <property type="entry name" value="Prot_kinase_dom"/>
</dbReference>
<dbReference type="GO" id="GO:0005524">
    <property type="term" value="F:ATP binding"/>
    <property type="evidence" value="ECO:0007669"/>
    <property type="project" value="UniProtKB-UniRule"/>
</dbReference>
<dbReference type="Pfam" id="PF18038">
    <property type="entry name" value="FERM_N_2"/>
    <property type="match status" value="1"/>
</dbReference>
<dbReference type="InterPro" id="IPR017441">
    <property type="entry name" value="Protein_kinase_ATP_BS"/>
</dbReference>
<dbReference type="InterPro" id="IPR008266">
    <property type="entry name" value="Tyr_kinase_AS"/>
</dbReference>
<dbReference type="GO" id="GO:0005938">
    <property type="term" value="C:cell cortex"/>
    <property type="evidence" value="ECO:0007669"/>
    <property type="project" value="UniProtKB-SubCell"/>
</dbReference>
<dbReference type="SMART" id="SM00295">
    <property type="entry name" value="B41"/>
    <property type="match status" value="1"/>
</dbReference>
<dbReference type="PANTHER" id="PTHR46221:SF12">
    <property type="entry name" value="NON-SPECIFIC PROTEIN-TYROSINE KINASE"/>
    <property type="match status" value="1"/>
</dbReference>
<evidence type="ECO:0000313" key="29">
    <source>
        <dbReference type="Ensembl" id="ENSEASP00005032109.1"/>
    </source>
</evidence>
<protein>
    <recommendedName>
        <fullName evidence="19">Focal adhesion kinase 1</fullName>
        <ecNumber evidence="5">2.7.10.2</ecNumber>
    </recommendedName>
    <alternativeName>
        <fullName evidence="23">Focal adhesion kinase-related nonkinase</fullName>
    </alternativeName>
    <alternativeName>
        <fullName evidence="20">Protein-tyrosine kinase 2</fullName>
    </alternativeName>
    <alternativeName>
        <fullName evidence="24">p125FAK</fullName>
    </alternativeName>
    <alternativeName>
        <fullName evidence="21">pp125FAK</fullName>
    </alternativeName>
</protein>
<dbReference type="Gene3D" id="2.30.29.30">
    <property type="entry name" value="Pleckstrin-homology domain (PH domain)/Phosphotyrosine-binding domain (PTB)"/>
    <property type="match status" value="1"/>
</dbReference>
<comment type="catalytic activity">
    <reaction evidence="22">
        <text>L-tyrosyl-[protein] + ATP = O-phospho-L-tyrosyl-[protein] + ADP + H(+)</text>
        <dbReference type="Rhea" id="RHEA:10596"/>
        <dbReference type="Rhea" id="RHEA-COMP:10136"/>
        <dbReference type="Rhea" id="RHEA-COMP:20101"/>
        <dbReference type="ChEBI" id="CHEBI:15378"/>
        <dbReference type="ChEBI" id="CHEBI:30616"/>
        <dbReference type="ChEBI" id="CHEBI:46858"/>
        <dbReference type="ChEBI" id="CHEBI:61978"/>
        <dbReference type="ChEBI" id="CHEBI:456216"/>
        <dbReference type="EC" id="2.7.10.2"/>
    </reaction>
</comment>
<feature type="compositionally biased region" description="Pro residues" evidence="26">
    <location>
        <begin position="904"/>
        <end position="915"/>
    </location>
</feature>
<feature type="region of interest" description="Disordered" evidence="26">
    <location>
        <begin position="718"/>
        <end position="767"/>
    </location>
</feature>
<dbReference type="PROSITE" id="PS50011">
    <property type="entry name" value="PROTEIN_KINASE_DOM"/>
    <property type="match status" value="1"/>
</dbReference>
<dbReference type="Gene3D" id="1.10.510.10">
    <property type="entry name" value="Transferase(Phosphotransferase) domain 1"/>
    <property type="match status" value="1"/>
</dbReference>
<evidence type="ECO:0000256" key="4">
    <source>
        <dbReference type="ARBA" id="ARBA00004544"/>
    </source>
</evidence>
<feature type="binding site" evidence="25">
    <location>
        <position position="487"/>
    </location>
    <ligand>
        <name>ATP</name>
        <dbReference type="ChEBI" id="CHEBI:30616"/>
    </ligand>
</feature>
<evidence type="ECO:0000256" key="8">
    <source>
        <dbReference type="ARBA" id="ARBA00022490"/>
    </source>
</evidence>
<name>A0A8C4N1D8_EQUAS</name>
<dbReference type="SUPFAM" id="SSF68993">
    <property type="entry name" value="FAT domain of focal adhesion kinase"/>
    <property type="match status" value="1"/>
</dbReference>
<dbReference type="Gene3D" id="3.10.20.90">
    <property type="entry name" value="Phosphatidylinositol 3-kinase Catalytic Subunit, Chain A, domain 1"/>
    <property type="match status" value="1"/>
</dbReference>
<dbReference type="Gene3D" id="1.20.5.540">
    <property type="entry name" value="Single helix bin"/>
    <property type="match status" value="1"/>
</dbReference>
<evidence type="ECO:0000256" key="9">
    <source>
        <dbReference type="ARBA" id="ARBA00022553"/>
    </source>
</evidence>
<evidence type="ECO:0000256" key="23">
    <source>
        <dbReference type="ARBA" id="ARBA00075904"/>
    </source>
</evidence>
<feature type="domain" description="FERM" evidence="28">
    <location>
        <begin position="79"/>
        <end position="399"/>
    </location>
</feature>
<dbReference type="CDD" id="cd13190">
    <property type="entry name" value="FERM_C_FAK1"/>
    <property type="match status" value="1"/>
</dbReference>
<dbReference type="Pfam" id="PF03623">
    <property type="entry name" value="Focal_AT"/>
    <property type="match status" value="1"/>
</dbReference>
<dbReference type="SUPFAM" id="SSF56112">
    <property type="entry name" value="Protein kinase-like (PK-like)"/>
    <property type="match status" value="1"/>
</dbReference>
<dbReference type="InterPro" id="IPR014352">
    <property type="entry name" value="FERM/acyl-CoA-bd_prot_sf"/>
</dbReference>
<comment type="subcellular location">
    <subcellularLocation>
        <location evidence="2">Cell junction</location>
        <location evidence="2">Focal adhesion</location>
    </subcellularLocation>
    <subcellularLocation>
        <location evidence="3">Cell membrane</location>
        <topology evidence="3">Peripheral membrane protein</topology>
        <orientation evidence="3">Cytoplasmic side</orientation>
    </subcellularLocation>
    <subcellularLocation>
        <location evidence="4">Cytoplasm</location>
        <location evidence="4">Cell cortex</location>
    </subcellularLocation>
    <subcellularLocation>
        <location evidence="1">Cytoplasm</location>
        <location evidence="1">Cytoskeleton</location>
        <location evidence="1">Cilium basal body</location>
    </subcellularLocation>
</comment>
<evidence type="ECO:0000256" key="24">
    <source>
        <dbReference type="ARBA" id="ARBA00076769"/>
    </source>
</evidence>
<dbReference type="Gene3D" id="3.30.200.20">
    <property type="entry name" value="Phosphorylase Kinase, domain 1"/>
    <property type="match status" value="1"/>
</dbReference>
<evidence type="ECO:0000256" key="6">
    <source>
        <dbReference type="ARBA" id="ARBA00022473"/>
    </source>
</evidence>
<evidence type="ECO:0000256" key="7">
    <source>
        <dbReference type="ARBA" id="ARBA00022475"/>
    </source>
</evidence>
<evidence type="ECO:0000256" key="3">
    <source>
        <dbReference type="ARBA" id="ARBA00004413"/>
    </source>
</evidence>
<dbReference type="SMART" id="SM00219">
    <property type="entry name" value="TyrKc"/>
    <property type="match status" value="1"/>
</dbReference>
<dbReference type="GO" id="GO:0045595">
    <property type="term" value="P:regulation of cell differentiation"/>
    <property type="evidence" value="ECO:0007669"/>
    <property type="project" value="UniProtKB-ARBA"/>
</dbReference>
<evidence type="ECO:0000256" key="20">
    <source>
        <dbReference type="ARBA" id="ARBA00042078"/>
    </source>
</evidence>
<feature type="compositionally biased region" description="Basic and acidic residues" evidence="26">
    <location>
        <begin position="718"/>
        <end position="730"/>
    </location>
</feature>
<evidence type="ECO:0000256" key="12">
    <source>
        <dbReference type="ARBA" id="ARBA00022777"/>
    </source>
</evidence>
<dbReference type="InterPro" id="IPR020635">
    <property type="entry name" value="Tyr_kinase_cat_dom"/>
</dbReference>
<keyword evidence="16" id="KW-0829">Tyrosine-protein kinase</keyword>
<dbReference type="InterPro" id="IPR011993">
    <property type="entry name" value="PH-like_dom_sf"/>
</dbReference>
<dbReference type="InterPro" id="IPR036137">
    <property type="entry name" value="Focal_adhe_kin_target_dom_sf"/>
</dbReference>
<dbReference type="FunFam" id="3.10.20.90:FF:000021">
    <property type="entry name" value="focal adhesion kinase 1 isoform X1"/>
    <property type="match status" value="1"/>
</dbReference>
<dbReference type="PANTHER" id="PTHR46221">
    <property type="entry name" value="FERM AND PDZ DOMAIN-CONTAINING PROTEIN FAMILY MEMBER"/>
    <property type="match status" value="1"/>
</dbReference>
<gene>
    <name evidence="29" type="primary">PTK2</name>
</gene>
<dbReference type="SUPFAM" id="SSF54236">
    <property type="entry name" value="Ubiquitin-like"/>
    <property type="match status" value="1"/>
</dbReference>
<keyword evidence="6" id="KW-0217">Developmental protein</keyword>
<evidence type="ECO:0000256" key="21">
    <source>
        <dbReference type="ARBA" id="ARBA00043012"/>
    </source>
</evidence>
<evidence type="ECO:0000256" key="26">
    <source>
        <dbReference type="SAM" id="MobiDB-lite"/>
    </source>
</evidence>
<dbReference type="InterPro" id="IPR000299">
    <property type="entry name" value="FERM_domain"/>
</dbReference>
<evidence type="ECO:0000256" key="16">
    <source>
        <dbReference type="ARBA" id="ARBA00023137"/>
    </source>
</evidence>
<dbReference type="Gene3D" id="1.20.80.10">
    <property type="match status" value="1"/>
</dbReference>
<evidence type="ECO:0000256" key="11">
    <source>
        <dbReference type="ARBA" id="ARBA00022741"/>
    </source>
</evidence>
<dbReference type="PROSITE" id="PS50057">
    <property type="entry name" value="FERM_3"/>
    <property type="match status" value="1"/>
</dbReference>
<keyword evidence="15" id="KW-0472">Membrane</keyword>
<evidence type="ECO:0000256" key="25">
    <source>
        <dbReference type="PROSITE-ProRule" id="PRU10141"/>
    </source>
</evidence>
<dbReference type="GO" id="GO:0004715">
    <property type="term" value="F:non-membrane spanning protein tyrosine kinase activity"/>
    <property type="evidence" value="ECO:0007669"/>
    <property type="project" value="UniProtKB-EC"/>
</dbReference>
<dbReference type="InterPro" id="IPR035963">
    <property type="entry name" value="FERM_2"/>
</dbReference>
<dbReference type="GO" id="GO:0005886">
    <property type="term" value="C:plasma membrane"/>
    <property type="evidence" value="ECO:0007669"/>
    <property type="project" value="UniProtKB-SubCell"/>
</dbReference>
<keyword evidence="11 25" id="KW-0547">Nucleotide-binding</keyword>
<dbReference type="PRINTS" id="PR00109">
    <property type="entry name" value="TYRKINASE"/>
</dbReference>
<dbReference type="InterPro" id="IPR041784">
    <property type="entry name" value="FAK1/PYK2_FERM_C"/>
</dbReference>
<keyword evidence="18" id="KW-0966">Cell projection</keyword>
<dbReference type="FunFam" id="3.30.200.20:FF:000047">
    <property type="entry name" value="focal adhesion kinase 1 isoform X2"/>
    <property type="match status" value="1"/>
</dbReference>
<dbReference type="Ensembl" id="ENSEAST00005034968.1">
    <property type="protein sequence ID" value="ENSEASP00005032109.1"/>
    <property type="gene ID" value="ENSEASG00005021317.1"/>
</dbReference>
<dbReference type="InterPro" id="IPR041390">
    <property type="entry name" value="FADK_N"/>
</dbReference>
<evidence type="ECO:0000256" key="2">
    <source>
        <dbReference type="ARBA" id="ARBA00004246"/>
    </source>
</evidence>
<evidence type="ECO:0000256" key="15">
    <source>
        <dbReference type="ARBA" id="ARBA00023136"/>
    </source>
</evidence>
<feature type="domain" description="Protein kinase" evidence="27">
    <location>
        <begin position="455"/>
        <end position="713"/>
    </location>
</feature>
<evidence type="ECO:0000259" key="27">
    <source>
        <dbReference type="PROSITE" id="PS50011"/>
    </source>
</evidence>
<dbReference type="PROSITE" id="PS00109">
    <property type="entry name" value="PROTEIN_KINASE_TYR"/>
    <property type="match status" value="1"/>
</dbReference>
<dbReference type="FunFam" id="2.30.29.30:FF:000058">
    <property type="entry name" value="focal adhesion kinase 1 isoform X1"/>
    <property type="match status" value="1"/>
</dbReference>
<dbReference type="PROSITE" id="PS00107">
    <property type="entry name" value="PROTEIN_KINASE_ATP"/>
    <property type="match status" value="1"/>
</dbReference>
<keyword evidence="14" id="KW-0965">Cell junction</keyword>
<dbReference type="Pfam" id="PF21477">
    <property type="entry name" value="FERM_C_FAK1"/>
    <property type="match status" value="1"/>
</dbReference>
<dbReference type="Pfam" id="PF07714">
    <property type="entry name" value="PK_Tyr_Ser-Thr"/>
    <property type="match status" value="1"/>
</dbReference>
<keyword evidence="7" id="KW-1003">Cell membrane</keyword>
<evidence type="ECO:0000256" key="14">
    <source>
        <dbReference type="ARBA" id="ARBA00022949"/>
    </source>
</evidence>
<dbReference type="GO" id="GO:0008284">
    <property type="term" value="P:positive regulation of cell population proliferation"/>
    <property type="evidence" value="ECO:0007669"/>
    <property type="project" value="UniProtKB-ARBA"/>
</dbReference>
<dbReference type="FunFam" id="1.20.80.10:FF:000004">
    <property type="entry name" value="Protein-tyrosine kinase 2-beta isoform 1"/>
    <property type="match status" value="1"/>
</dbReference>
<evidence type="ECO:0000256" key="5">
    <source>
        <dbReference type="ARBA" id="ARBA00011903"/>
    </source>
</evidence>
<dbReference type="InterPro" id="IPR019748">
    <property type="entry name" value="FERM_central"/>
</dbReference>
<dbReference type="Gene3D" id="1.20.120.330">
    <property type="entry name" value="Nucleotidyltransferases domain 2"/>
    <property type="match status" value="1"/>
</dbReference>
<dbReference type="GO" id="GO:0051239">
    <property type="term" value="P:regulation of multicellular organismal process"/>
    <property type="evidence" value="ECO:0007669"/>
    <property type="project" value="UniProtKB-ARBA"/>
</dbReference>
<accession>A0A8C4N1D8</accession>
<proteinExistence type="predicted"/>
<dbReference type="InterPro" id="IPR005189">
    <property type="entry name" value="Focal_adhesion_kin_target_dom"/>
</dbReference>
<keyword evidence="10" id="KW-0808">Transferase</keyword>
<dbReference type="InterPro" id="IPR049385">
    <property type="entry name" value="FAK1-like_FERM_C"/>
</dbReference>
<dbReference type="SUPFAM" id="SSF50729">
    <property type="entry name" value="PH domain-like"/>
    <property type="match status" value="1"/>
</dbReference>
<dbReference type="FunFam" id="1.10.510.10:FF:000039">
    <property type="entry name" value="Focal adhesion kinase, isoform D"/>
    <property type="match status" value="1"/>
</dbReference>
<evidence type="ECO:0000256" key="10">
    <source>
        <dbReference type="ARBA" id="ARBA00022679"/>
    </source>
</evidence>
<keyword evidence="9" id="KW-0597">Phosphoprotein</keyword>
<evidence type="ECO:0000256" key="22">
    <source>
        <dbReference type="ARBA" id="ARBA00051245"/>
    </source>
</evidence>
<feature type="region of interest" description="Disordered" evidence="26">
    <location>
        <begin position="876"/>
        <end position="957"/>
    </location>
</feature>
<organism evidence="29">
    <name type="scientific">Equus asinus asinus</name>
    <dbReference type="NCBI Taxonomy" id="83772"/>
    <lineage>
        <taxon>Eukaryota</taxon>
        <taxon>Metazoa</taxon>
        <taxon>Chordata</taxon>
        <taxon>Craniata</taxon>
        <taxon>Vertebrata</taxon>
        <taxon>Euteleostomi</taxon>
        <taxon>Mammalia</taxon>
        <taxon>Eutheria</taxon>
        <taxon>Laurasiatheria</taxon>
        <taxon>Perissodactyla</taxon>
        <taxon>Equidae</taxon>
        <taxon>Equus</taxon>
    </lineage>
</organism>
<evidence type="ECO:0000256" key="19">
    <source>
        <dbReference type="ARBA" id="ARBA00039644"/>
    </source>
</evidence>
<dbReference type="EC" id="2.7.10.2" evidence="5"/>
<evidence type="ECO:0000259" key="28">
    <source>
        <dbReference type="PROSITE" id="PS50057"/>
    </source>
</evidence>
<dbReference type="CDD" id="cd14473">
    <property type="entry name" value="FERM_B-lobe"/>
    <property type="match status" value="1"/>
</dbReference>
<reference evidence="29" key="1">
    <citation type="submission" date="2023-03" db="UniProtKB">
        <authorList>
            <consortium name="Ensembl"/>
        </authorList>
    </citation>
    <scope>IDENTIFICATION</scope>
</reference>
<dbReference type="CDD" id="cd05056">
    <property type="entry name" value="PTKc_FAK"/>
    <property type="match status" value="1"/>
</dbReference>
<keyword evidence="8" id="KW-0963">Cytoplasm</keyword>
<dbReference type="GO" id="GO:0005925">
    <property type="term" value="C:focal adhesion"/>
    <property type="evidence" value="ECO:0007669"/>
    <property type="project" value="UniProtKB-SubCell"/>
</dbReference>
<evidence type="ECO:0000256" key="17">
    <source>
        <dbReference type="ARBA" id="ARBA00023212"/>
    </source>
</evidence>
<dbReference type="InterPro" id="IPR001245">
    <property type="entry name" value="Ser-Thr/Tyr_kinase_cat_dom"/>
</dbReference>
<dbReference type="Pfam" id="PF00373">
    <property type="entry name" value="FERM_M"/>
    <property type="match status" value="1"/>
</dbReference>
<dbReference type="GO" id="GO:0007172">
    <property type="term" value="P:signal complex assembly"/>
    <property type="evidence" value="ECO:0007669"/>
    <property type="project" value="InterPro"/>
</dbReference>
<evidence type="ECO:0000256" key="13">
    <source>
        <dbReference type="ARBA" id="ARBA00022840"/>
    </source>
</evidence>
<dbReference type="InterPro" id="IPR029071">
    <property type="entry name" value="Ubiquitin-like_domsf"/>
</dbReference>
<dbReference type="AlphaFoldDB" id="A0A8C4N1D8"/>
<dbReference type="InterPro" id="IPR011009">
    <property type="entry name" value="Kinase-like_dom_sf"/>
</dbReference>
<evidence type="ECO:0000256" key="18">
    <source>
        <dbReference type="ARBA" id="ARBA00023273"/>
    </source>
</evidence>
<keyword evidence="13 25" id="KW-0067">ATP-binding</keyword>
<keyword evidence="17" id="KW-0206">Cytoskeleton</keyword>
<dbReference type="GO" id="GO:0030154">
    <property type="term" value="P:cell differentiation"/>
    <property type="evidence" value="ECO:0007669"/>
    <property type="project" value="UniProtKB-ARBA"/>
</dbReference>